<name>C9SG53_VERA1</name>
<dbReference type="InterPro" id="IPR052635">
    <property type="entry name" value="Sec_Metab_Biosynth_Reg"/>
</dbReference>
<feature type="region of interest" description="Disordered" evidence="1">
    <location>
        <begin position="109"/>
        <end position="163"/>
    </location>
</feature>
<feature type="region of interest" description="Disordered" evidence="1">
    <location>
        <begin position="1"/>
        <end position="65"/>
    </location>
</feature>
<feature type="compositionally biased region" description="Polar residues" evidence="1">
    <location>
        <begin position="133"/>
        <end position="142"/>
    </location>
</feature>
<gene>
    <name evidence="2" type="ORF">VDBG_04176</name>
</gene>
<dbReference type="PANTHER" id="PTHR39607">
    <property type="entry name" value="XANTHOCILLIN BIOSYNTHESIS CLUSTER TRANSCRIPTION FACTOR XANC-RELATED"/>
    <property type="match status" value="1"/>
</dbReference>
<dbReference type="OrthoDB" id="5387389at2759"/>
<proteinExistence type="predicted"/>
<protein>
    <submittedName>
        <fullName evidence="2">Predicted protein</fullName>
    </submittedName>
</protein>
<sequence length="253" mass="29315">MSSRAHRHSESSSSSKKHTQTKSRTKSKSLKTDDWTDVTDPEERRRIQNRIAQRKFRENAREKKEIAEREYENEINSHLTYDIADPDQVNDDEGPVWGGPSFRHIFSRGREHESRRGSHRGQSFAADDPRTAHSYSNATGYSSGEGYQHHRHQAASHAGGSSAGEEMIYTEESPYYYDYEYEHQAGEQGQSQSGRQWTEPLVLWRSGLSGQQCLGAALRLWLVFSRQQQYILSRNTHKRDYMTKFWLVVKGRS</sequence>
<feature type="compositionally biased region" description="Basic residues" evidence="1">
    <location>
        <begin position="15"/>
        <end position="29"/>
    </location>
</feature>
<feature type="compositionally biased region" description="Basic and acidic residues" evidence="1">
    <location>
        <begin position="55"/>
        <end position="65"/>
    </location>
</feature>
<dbReference type="CDD" id="cd14688">
    <property type="entry name" value="bZIP_YAP"/>
    <property type="match status" value="1"/>
</dbReference>
<keyword evidence="3" id="KW-1185">Reference proteome</keyword>
<dbReference type="GeneID" id="9534866"/>
<dbReference type="HOGENOM" id="CLU_088026_3_0_1"/>
<evidence type="ECO:0000313" key="2">
    <source>
        <dbReference type="EMBL" id="EEY18067.1"/>
    </source>
</evidence>
<dbReference type="eggNOG" id="ENOG502SSMB">
    <property type="taxonomic scope" value="Eukaryota"/>
</dbReference>
<organism evidence="3">
    <name type="scientific">Verticillium alfalfae (strain VaMs.102 / ATCC MYA-4576 / FGSC 10136)</name>
    <name type="common">Verticillium wilt of alfalfa</name>
    <name type="synonym">Verticillium albo-atrum</name>
    <dbReference type="NCBI Taxonomy" id="526221"/>
    <lineage>
        <taxon>Eukaryota</taxon>
        <taxon>Fungi</taxon>
        <taxon>Dikarya</taxon>
        <taxon>Ascomycota</taxon>
        <taxon>Pezizomycotina</taxon>
        <taxon>Sordariomycetes</taxon>
        <taxon>Hypocreomycetidae</taxon>
        <taxon>Glomerellales</taxon>
        <taxon>Plectosphaerellaceae</taxon>
        <taxon>Verticillium</taxon>
    </lineage>
</organism>
<dbReference type="AlphaFoldDB" id="C9SG53"/>
<dbReference type="RefSeq" id="XP_003006223.1">
    <property type="nucleotide sequence ID" value="XM_003006177.1"/>
</dbReference>
<dbReference type="OMA" id="GLPWGSM"/>
<dbReference type="EMBL" id="DS985217">
    <property type="protein sequence ID" value="EEY18067.1"/>
    <property type="molecule type" value="Genomic_DNA"/>
</dbReference>
<accession>C9SG53</accession>
<dbReference type="PANTHER" id="PTHR39607:SF2">
    <property type="entry name" value="BZIP DOMAIN-CONTAINING PROTEIN"/>
    <property type="match status" value="1"/>
</dbReference>
<dbReference type="KEGG" id="val:VDBG_04176"/>
<dbReference type="Proteomes" id="UP000008698">
    <property type="component" value="Unassembled WGS sequence"/>
</dbReference>
<evidence type="ECO:0000256" key="1">
    <source>
        <dbReference type="SAM" id="MobiDB-lite"/>
    </source>
</evidence>
<reference evidence="3" key="1">
    <citation type="journal article" date="2011" name="PLoS Pathog.">
        <title>Comparative genomics yields insights into niche adaptation of plant vascular wilt pathogens.</title>
        <authorList>
            <person name="Klosterman S.J."/>
            <person name="Subbarao K.V."/>
            <person name="Kang S."/>
            <person name="Veronese P."/>
            <person name="Gold S.E."/>
            <person name="Thomma B.P.H.J."/>
            <person name="Chen Z."/>
            <person name="Henrissat B."/>
            <person name="Lee Y.-H."/>
            <person name="Park J."/>
            <person name="Garcia-Pedrajas M.D."/>
            <person name="Barbara D.J."/>
            <person name="Anchieta A."/>
            <person name="de Jonge R."/>
            <person name="Santhanam P."/>
            <person name="Maruthachalam K."/>
            <person name="Atallah Z."/>
            <person name="Amyotte S.G."/>
            <person name="Paz Z."/>
            <person name="Inderbitzin P."/>
            <person name="Hayes R.J."/>
            <person name="Heiman D.I."/>
            <person name="Young S."/>
            <person name="Zeng Q."/>
            <person name="Engels R."/>
            <person name="Galagan J."/>
            <person name="Cuomo C.A."/>
            <person name="Dobinson K.F."/>
            <person name="Ma L.-J."/>
        </authorList>
    </citation>
    <scope>NUCLEOTIDE SEQUENCE [LARGE SCALE GENOMIC DNA]</scope>
    <source>
        <strain evidence="3">VaMs.102 / ATCC MYA-4576 / FGSC 10136</strain>
    </source>
</reference>
<evidence type="ECO:0000313" key="3">
    <source>
        <dbReference type="Proteomes" id="UP000008698"/>
    </source>
</evidence>